<dbReference type="InParanoid" id="A7RVJ6"/>
<feature type="domain" description="Ubinuclein middle" evidence="4">
    <location>
        <begin position="363"/>
        <end position="556"/>
    </location>
</feature>
<dbReference type="PANTHER" id="PTHR21669:SF28">
    <property type="entry name" value="YEMANUCLEIN"/>
    <property type="match status" value="1"/>
</dbReference>
<keyword evidence="1" id="KW-0597">Phosphoprotein</keyword>
<dbReference type="Pfam" id="PF08729">
    <property type="entry name" value="HUN"/>
    <property type="match status" value="1"/>
</dbReference>
<protein>
    <submittedName>
        <fullName evidence="5">Uncharacterized protein</fullName>
    </submittedName>
</protein>
<evidence type="ECO:0000313" key="6">
    <source>
        <dbReference type="Proteomes" id="UP000001593"/>
    </source>
</evidence>
<feature type="domain" description="Hpc2-related" evidence="3">
    <location>
        <begin position="100"/>
        <end position="150"/>
    </location>
</feature>
<feature type="compositionally biased region" description="Polar residues" evidence="2">
    <location>
        <begin position="432"/>
        <end position="443"/>
    </location>
</feature>
<dbReference type="OMA" id="ANTXTIL"/>
<evidence type="ECO:0000256" key="2">
    <source>
        <dbReference type="SAM" id="MobiDB-lite"/>
    </source>
</evidence>
<feature type="compositionally biased region" description="Polar residues" evidence="2">
    <location>
        <begin position="584"/>
        <end position="594"/>
    </location>
</feature>
<feature type="region of interest" description="Disordered" evidence="2">
    <location>
        <begin position="1139"/>
        <end position="1161"/>
    </location>
</feature>
<feature type="compositionally biased region" description="Basic and acidic residues" evidence="2">
    <location>
        <begin position="175"/>
        <end position="192"/>
    </location>
</feature>
<feature type="region of interest" description="Disordered" evidence="2">
    <location>
        <begin position="565"/>
        <end position="603"/>
    </location>
</feature>
<gene>
    <name evidence="5" type="ORF">NEMVEDRAFT_v1g202773</name>
</gene>
<feature type="region of interest" description="Disordered" evidence="2">
    <location>
        <begin position="147"/>
        <end position="235"/>
    </location>
</feature>
<organism evidence="5 6">
    <name type="scientific">Nematostella vectensis</name>
    <name type="common">Starlet sea anemone</name>
    <dbReference type="NCBI Taxonomy" id="45351"/>
    <lineage>
        <taxon>Eukaryota</taxon>
        <taxon>Metazoa</taxon>
        <taxon>Cnidaria</taxon>
        <taxon>Anthozoa</taxon>
        <taxon>Hexacorallia</taxon>
        <taxon>Actiniaria</taxon>
        <taxon>Edwardsiidae</taxon>
        <taxon>Nematostella</taxon>
    </lineage>
</organism>
<feature type="region of interest" description="Disordered" evidence="2">
    <location>
        <begin position="427"/>
        <end position="447"/>
    </location>
</feature>
<dbReference type="Proteomes" id="UP000001593">
    <property type="component" value="Unassembled WGS sequence"/>
</dbReference>
<evidence type="ECO:0000259" key="3">
    <source>
        <dbReference type="Pfam" id="PF08729"/>
    </source>
</evidence>
<reference evidence="5 6" key="1">
    <citation type="journal article" date="2007" name="Science">
        <title>Sea anemone genome reveals ancestral eumetazoan gene repertoire and genomic organization.</title>
        <authorList>
            <person name="Putnam N.H."/>
            <person name="Srivastava M."/>
            <person name="Hellsten U."/>
            <person name="Dirks B."/>
            <person name="Chapman J."/>
            <person name="Salamov A."/>
            <person name="Terry A."/>
            <person name="Shapiro H."/>
            <person name="Lindquist E."/>
            <person name="Kapitonov V.V."/>
            <person name="Jurka J."/>
            <person name="Genikhovich G."/>
            <person name="Grigoriev I.V."/>
            <person name="Lucas S.M."/>
            <person name="Steele R.E."/>
            <person name="Finnerty J.R."/>
            <person name="Technau U."/>
            <person name="Martindale M.Q."/>
            <person name="Rokhsar D.S."/>
        </authorList>
    </citation>
    <scope>NUCLEOTIDE SEQUENCE [LARGE SCALE GENOMIC DNA]</scope>
    <source>
        <strain evidence="6">CH2 X CH6</strain>
    </source>
</reference>
<feature type="region of interest" description="Disordered" evidence="2">
    <location>
        <begin position="460"/>
        <end position="487"/>
    </location>
</feature>
<dbReference type="GO" id="GO:0005634">
    <property type="term" value="C:nucleus"/>
    <property type="evidence" value="ECO:0000318"/>
    <property type="project" value="GO_Central"/>
</dbReference>
<dbReference type="STRING" id="45351.A7RVJ6"/>
<evidence type="ECO:0000313" key="5">
    <source>
        <dbReference type="EMBL" id="EDO44395.1"/>
    </source>
</evidence>
<dbReference type="EMBL" id="DS469544">
    <property type="protein sequence ID" value="EDO44395.1"/>
    <property type="molecule type" value="Genomic_DNA"/>
</dbReference>
<feature type="region of interest" description="Disordered" evidence="2">
    <location>
        <begin position="1"/>
        <end position="24"/>
    </location>
</feature>
<accession>A7RVJ6</accession>
<dbReference type="HOGENOM" id="CLU_275243_0_0_1"/>
<dbReference type="PANTHER" id="PTHR21669">
    <property type="entry name" value="CAPZ-INTERACTING PROTEIN AND RELATED PROTEINS"/>
    <property type="match status" value="1"/>
</dbReference>
<keyword evidence="6" id="KW-1185">Reference proteome</keyword>
<dbReference type="InterPro" id="IPR014840">
    <property type="entry name" value="HRD"/>
</dbReference>
<evidence type="ECO:0000256" key="1">
    <source>
        <dbReference type="ARBA" id="ARBA00022553"/>
    </source>
</evidence>
<name>A7RVJ6_NEMVE</name>
<dbReference type="AlphaFoldDB" id="A7RVJ6"/>
<evidence type="ECO:0000259" key="4">
    <source>
        <dbReference type="Pfam" id="PF14075"/>
    </source>
</evidence>
<sequence length="1161" mass="125504">MEKDATTKIAGSKGIQNGEGKQSTMRFTLELKESSDKYFPEFSYRELLRSTSVGEATTKSKTLKDKDKIWPDEDSQDEKLKELAKRFEDKYGPKPNSKKRRQERIADLVDVTYGYDENDPFVDNSEAYDELIPVDWTTEHGGFYINQGSLNFRPISSDDSDDDFKGTKKRKTPKKIKDPNKVKKLKTPAEKERKRKQHTGSTDKEKKPKKVRLLSGDKEKKSKKKLSLNASQHGSLHSMLAGSSSISATGSASVTAMSNGVATPIGTSTAGSPPSSIKTEFANEDSIPLAQVLAANAAAASEASNLSGQASVSQNGLLGDGDEGEIVPKLPNYLPTHVESVVMKLKQAATNAADEGKCKFFNKDGIYDYLAFYLPCTKDTLLKRAKKLLLTDQAGRLREPMAKLKAAVDKVMPEQIKAFEEQVRKHVEEEASASSSTQGIEQQNTEDKKRELFKSAMEFEEDAEKGEEVTTPTDPPSTTAQCQTDEKTKKTVPKRKFIWSDELRELLHDVVTVKVKLFEMSKTRTTSAEEYLKEFFDTEVKQLWPKGWMTSRILFKESKPAHLRVTSAPRFKAKKAPGPKKQGETSPPENQGTDVSKDRTNSVMSATSSVLSVSSSVPPALLTGVTVAEAKAKTPTTAPANVKPTTISETTKLELKITPMSMTNFSTSKSMSVATVQLVTSTSTPASSLISNIARLASSAGGTTTAASSGTSKPFPIQSLATETVGAITKSEDTTLKRPDLVDSQLRVTQANLKRTPVNAVSHAASSSILGVQKQPSIFSQAGHPVGVNPAASSPLKSQPVTILDFADIVSDLQSETPDLLGKSVTKSPSPMHMKELDMSPAKSLPSPQMQNIHFSNSSPAKVIRSPPQAREVPRLSHQMSPAAEPVSQLMSSIPSPGMPQGAGHGVSRDHGQTGSLSHREMVQAARQVAVNPNTSPRMSATTMGMSREQMQRAAQGMHAGVSLGNRRMSDNMSGNGMPDLQNNYIDLNAAAMISHQRQQAAANKAILDAITSSARVNMSGSASMPLSHPVISRQLSNPTQTGYLPVSASSHQPQMLSMMGRGNLQSSTTTPLSHMGMPPMPQSNVMHLAQQQQMAYNQVLLGYNNVAASNSPACSTGLTPTGLQLPAQQVLLTSNANMFQDPSQAPGGTHPQSPYLPRFS</sequence>
<dbReference type="GO" id="GO:0006325">
    <property type="term" value="P:chromatin organization"/>
    <property type="evidence" value="ECO:0000318"/>
    <property type="project" value="GO_Central"/>
</dbReference>
<dbReference type="Pfam" id="PF14075">
    <property type="entry name" value="UBN_AB"/>
    <property type="match status" value="1"/>
</dbReference>
<proteinExistence type="predicted"/>
<dbReference type="eggNOG" id="KOG4786">
    <property type="taxonomic scope" value="Eukaryota"/>
</dbReference>
<dbReference type="InterPro" id="IPR026947">
    <property type="entry name" value="UBN_middle_dom"/>
</dbReference>
<feature type="compositionally biased region" description="Polar residues" evidence="2">
    <location>
        <begin position="470"/>
        <end position="483"/>
    </location>
</feature>